<dbReference type="InterPro" id="IPR020605">
    <property type="entry name" value="Octanoyltransferase_CS"/>
</dbReference>
<dbReference type="PROSITE" id="PS01313">
    <property type="entry name" value="LIPB"/>
    <property type="match status" value="1"/>
</dbReference>
<dbReference type="GO" id="GO:0033819">
    <property type="term" value="F:lipoyl(octanoyl) transferase activity"/>
    <property type="evidence" value="ECO:0007669"/>
    <property type="project" value="UniProtKB-EC"/>
</dbReference>
<dbReference type="PROSITE" id="PS51733">
    <property type="entry name" value="BPL_LPL_CATALYTIC"/>
    <property type="match status" value="1"/>
</dbReference>
<dbReference type="PANTHER" id="PTHR10993:SF7">
    <property type="entry name" value="LIPOYLTRANSFERASE 2, MITOCHONDRIAL-RELATED"/>
    <property type="match status" value="1"/>
</dbReference>
<dbReference type="HAMAP" id="MF_00013">
    <property type="entry name" value="LipB"/>
    <property type="match status" value="1"/>
</dbReference>
<name>A0A6G9JT25_9GAMM</name>
<evidence type="ECO:0000256" key="6">
    <source>
        <dbReference type="HAMAP-Rule" id="MF_00013"/>
    </source>
</evidence>
<evidence type="ECO:0000256" key="4">
    <source>
        <dbReference type="ARBA" id="ARBA00023315"/>
    </source>
</evidence>
<dbReference type="EMBL" id="CP048747">
    <property type="protein sequence ID" value="QIQ41856.1"/>
    <property type="molecule type" value="Genomic_DNA"/>
</dbReference>
<feature type="active site" description="Acyl-thioester intermediate" evidence="6 8">
    <location>
        <position position="169"/>
    </location>
</feature>
<evidence type="ECO:0000313" key="13">
    <source>
        <dbReference type="Proteomes" id="UP000503183"/>
    </source>
</evidence>
<dbReference type="InterPro" id="IPR045864">
    <property type="entry name" value="aa-tRNA-synth_II/BPL/LPL"/>
</dbReference>
<comment type="subcellular location">
    <subcellularLocation>
        <location evidence="6">Cytoplasm</location>
    </subcellularLocation>
</comment>
<comment type="similarity">
    <text evidence="6 7">Belongs to the LipB family.</text>
</comment>
<feature type="binding site" evidence="6 9">
    <location>
        <begin position="71"/>
        <end position="78"/>
    </location>
    <ligand>
        <name>substrate</name>
    </ligand>
</feature>
<feature type="site" description="Lowers pKa of active site Cys" evidence="6 10">
    <location>
        <position position="135"/>
    </location>
</feature>
<keyword evidence="4 6" id="KW-0012">Acyltransferase</keyword>
<dbReference type="Pfam" id="PF21948">
    <property type="entry name" value="LplA-B_cat"/>
    <property type="match status" value="1"/>
</dbReference>
<dbReference type="FunFam" id="3.30.930.10:FF:000020">
    <property type="entry name" value="Octanoyltransferase"/>
    <property type="match status" value="1"/>
</dbReference>
<feature type="binding site" evidence="6 9">
    <location>
        <begin position="138"/>
        <end position="140"/>
    </location>
    <ligand>
        <name>substrate</name>
    </ligand>
</feature>
<dbReference type="CDD" id="cd16444">
    <property type="entry name" value="LipB"/>
    <property type="match status" value="1"/>
</dbReference>
<comment type="pathway">
    <text evidence="1 6 7">Protein modification; protein lipoylation via endogenous pathway; protein N(6)-(lipoyl)lysine from octanoyl-[acyl-carrier-protein]: step 1/2.</text>
</comment>
<comment type="catalytic activity">
    <reaction evidence="6 7">
        <text>octanoyl-[ACP] + L-lysyl-[protein] = N(6)-octanoyl-L-lysyl-[protein] + holo-[ACP] + H(+)</text>
        <dbReference type="Rhea" id="RHEA:17665"/>
        <dbReference type="Rhea" id="RHEA-COMP:9636"/>
        <dbReference type="Rhea" id="RHEA-COMP:9685"/>
        <dbReference type="Rhea" id="RHEA-COMP:9752"/>
        <dbReference type="Rhea" id="RHEA-COMP:9928"/>
        <dbReference type="ChEBI" id="CHEBI:15378"/>
        <dbReference type="ChEBI" id="CHEBI:29969"/>
        <dbReference type="ChEBI" id="CHEBI:64479"/>
        <dbReference type="ChEBI" id="CHEBI:78463"/>
        <dbReference type="ChEBI" id="CHEBI:78809"/>
        <dbReference type="EC" id="2.3.1.181"/>
    </reaction>
</comment>
<evidence type="ECO:0000256" key="10">
    <source>
        <dbReference type="PIRSR" id="PIRSR016262-3"/>
    </source>
</evidence>
<proteinExistence type="inferred from homology"/>
<dbReference type="Proteomes" id="UP000503183">
    <property type="component" value="Chromosome"/>
</dbReference>
<dbReference type="InterPro" id="IPR000544">
    <property type="entry name" value="Octanoyltransferase"/>
</dbReference>
<feature type="binding site" evidence="6 9">
    <location>
        <begin position="151"/>
        <end position="153"/>
    </location>
    <ligand>
        <name>substrate</name>
    </ligand>
</feature>
<reference evidence="12 13" key="1">
    <citation type="submission" date="2020-04" db="EMBL/GenBank/DDBJ databases">
        <title>Parallel evolution in the integration of a co-obligate aphid symbiosis.</title>
        <authorList>
            <person name="Monnin D."/>
            <person name="Jackson R."/>
            <person name="Kiers E.T."/>
            <person name="Bunker M."/>
            <person name="Ellers J."/>
            <person name="Henry L.M."/>
        </authorList>
    </citation>
    <scope>NUCLEOTIDE SEQUENCE [LARGE SCALE GENOMIC DNA]</scope>
    <source>
        <strain evidence="12">MCAR-56B</strain>
    </source>
</reference>
<dbReference type="GO" id="GO:0009249">
    <property type="term" value="P:protein lipoylation"/>
    <property type="evidence" value="ECO:0007669"/>
    <property type="project" value="InterPro"/>
</dbReference>
<dbReference type="NCBIfam" id="TIGR00214">
    <property type="entry name" value="lipB"/>
    <property type="match status" value="1"/>
</dbReference>
<feature type="domain" description="BPL/LPL catalytic" evidence="11">
    <location>
        <begin position="32"/>
        <end position="207"/>
    </location>
</feature>
<evidence type="ECO:0000256" key="1">
    <source>
        <dbReference type="ARBA" id="ARBA00004821"/>
    </source>
</evidence>
<dbReference type="GO" id="GO:0005737">
    <property type="term" value="C:cytoplasm"/>
    <property type="evidence" value="ECO:0007669"/>
    <property type="project" value="UniProtKB-SubCell"/>
</dbReference>
<evidence type="ECO:0000256" key="9">
    <source>
        <dbReference type="PIRSR" id="PIRSR016262-2"/>
    </source>
</evidence>
<evidence type="ECO:0000256" key="3">
    <source>
        <dbReference type="ARBA" id="ARBA00022679"/>
    </source>
</evidence>
<comment type="function">
    <text evidence="5 6 7">Catalyzes the transfer of endogenously produced octanoic acid from octanoyl-acyl-carrier-protein onto the lipoyl domains of lipoate-dependent enzymes. Lipoyl-ACP can also act as a substrate although octanoyl-ACP is likely to be the physiological substrate.</text>
</comment>
<dbReference type="PANTHER" id="PTHR10993">
    <property type="entry name" value="OCTANOYLTRANSFERASE"/>
    <property type="match status" value="1"/>
</dbReference>
<dbReference type="AlphaFoldDB" id="A0A6G9JT25"/>
<dbReference type="NCBIfam" id="NF010922">
    <property type="entry name" value="PRK14342.1"/>
    <property type="match status" value="1"/>
</dbReference>
<dbReference type="UniPathway" id="UPA00538">
    <property type="reaction ID" value="UER00592"/>
</dbReference>
<protein>
    <recommendedName>
        <fullName evidence="6 7">Octanoyltransferase</fullName>
        <ecNumber evidence="6 7">2.3.1.181</ecNumber>
    </recommendedName>
    <alternativeName>
        <fullName evidence="6">Lipoate-protein ligase B</fullName>
    </alternativeName>
    <alternativeName>
        <fullName evidence="6">Lipoyl/octanoyl transferase</fullName>
    </alternativeName>
    <alternativeName>
        <fullName evidence="6">Octanoyl-[acyl-carrier-protein]-protein N-octanoyltransferase</fullName>
    </alternativeName>
</protein>
<sequence>MQTKIIFFRNLGTEHWLTTVNKMNHFATLRNFYTFDEIWFVEHYPIFTEGYSKERENVIFPNNIPIVKTDRGGQITYHGPGQQVLYFLINLKRRKISIRQLIDIMQKIIIETLNDFSLKAYIKKKSPGVYINNKKICSLGLRIKQGSTLHGLALNVNMDLKPFDYIYPCGDKNIKMTQIKDFIFNVKLKDVQMVLIKKLSKLFKVIMINSNYNKNLLNHFYE</sequence>
<evidence type="ECO:0000259" key="11">
    <source>
        <dbReference type="PROSITE" id="PS51733"/>
    </source>
</evidence>
<accession>A0A6G9JT25</accession>
<evidence type="ECO:0000313" key="12">
    <source>
        <dbReference type="EMBL" id="QIQ41856.1"/>
    </source>
</evidence>
<evidence type="ECO:0000256" key="2">
    <source>
        <dbReference type="ARBA" id="ARBA00022490"/>
    </source>
</evidence>
<keyword evidence="2 6" id="KW-0963">Cytoplasm</keyword>
<organism evidence="12 13">
    <name type="scientific">Buchnera aphidicola</name>
    <name type="common">Microlophium carnosum</name>
    <dbReference type="NCBI Taxonomy" id="2708354"/>
    <lineage>
        <taxon>Bacteria</taxon>
        <taxon>Pseudomonadati</taxon>
        <taxon>Pseudomonadota</taxon>
        <taxon>Gammaproteobacteria</taxon>
        <taxon>Enterobacterales</taxon>
        <taxon>Erwiniaceae</taxon>
        <taxon>Buchnera</taxon>
    </lineage>
</organism>
<evidence type="ECO:0000256" key="8">
    <source>
        <dbReference type="PIRSR" id="PIRSR016262-1"/>
    </source>
</evidence>
<evidence type="ECO:0000256" key="5">
    <source>
        <dbReference type="ARBA" id="ARBA00024732"/>
    </source>
</evidence>
<dbReference type="EC" id="2.3.1.181" evidence="6 7"/>
<dbReference type="SUPFAM" id="SSF55681">
    <property type="entry name" value="Class II aaRS and biotin synthetases"/>
    <property type="match status" value="1"/>
</dbReference>
<dbReference type="Gene3D" id="3.30.930.10">
    <property type="entry name" value="Bira Bifunctional Protein, Domain 2"/>
    <property type="match status" value="1"/>
</dbReference>
<keyword evidence="3 6" id="KW-0808">Transferase</keyword>
<dbReference type="PIRSF" id="PIRSF016262">
    <property type="entry name" value="LPLase"/>
    <property type="match status" value="1"/>
</dbReference>
<evidence type="ECO:0000256" key="7">
    <source>
        <dbReference type="PIRNR" id="PIRNR016262"/>
    </source>
</evidence>
<comment type="miscellaneous">
    <text evidence="6">In the reaction, the free carboxyl group of octanoic acid is attached via an amide linkage to the epsilon-amino group of a specific lysine residue of lipoyl domains of lipoate-dependent enzymes.</text>
</comment>
<dbReference type="InterPro" id="IPR004143">
    <property type="entry name" value="BPL_LPL_catalytic"/>
</dbReference>
<gene>
    <name evidence="6 12" type="primary">lipB</name>
    <name evidence="12" type="ORF">G4A98_01340</name>
</gene>